<dbReference type="EMBL" id="NHYE01005665">
    <property type="protein sequence ID" value="PPQ64566.1"/>
    <property type="molecule type" value="Genomic_DNA"/>
</dbReference>
<dbReference type="InParanoid" id="A0A409VC08"/>
<sequence>MPTYAVNRRDDKAASSPVTPAVTGIDYPSNDDASTEVDVYKHRGMARGLYTHPNIAGSTIEDVEPPADVRSLDVIWGTIRQEKERKMAKERPKVQSLEEVAQDLYTFEHPPMQIPLMESPPVSIPKSLRKQKSISNFRESTDGRAIVATFDLTDVAKQDIHISFQRNKLVLTWETGEITEYEEEDGVVMREYVKKMYHRTLPLPEGTRFEEIHAQMTSRGLILRYPNMRCYRIDSRSRSGDS</sequence>
<protein>
    <recommendedName>
        <fullName evidence="2">SHSP domain-containing protein</fullName>
    </recommendedName>
</protein>
<dbReference type="Gene3D" id="2.60.40.790">
    <property type="match status" value="1"/>
</dbReference>
<feature type="domain" description="SHSP" evidence="2">
    <location>
        <begin position="144"/>
        <end position="221"/>
    </location>
</feature>
<dbReference type="AlphaFoldDB" id="A0A409VC08"/>
<dbReference type="InterPro" id="IPR008978">
    <property type="entry name" value="HSP20-like_chaperone"/>
</dbReference>
<accession>A0A409VC08</accession>
<name>A0A409VC08_9AGAR</name>
<evidence type="ECO:0000256" key="1">
    <source>
        <dbReference type="SAM" id="MobiDB-lite"/>
    </source>
</evidence>
<comment type="caution">
    <text evidence="3">The sequence shown here is derived from an EMBL/GenBank/DDBJ whole genome shotgun (WGS) entry which is preliminary data.</text>
</comment>
<dbReference type="CDD" id="cd06464">
    <property type="entry name" value="ACD_sHsps-like"/>
    <property type="match status" value="1"/>
</dbReference>
<dbReference type="InterPro" id="IPR002068">
    <property type="entry name" value="A-crystallin/Hsp20_dom"/>
</dbReference>
<feature type="region of interest" description="Disordered" evidence="1">
    <location>
        <begin position="1"/>
        <end position="20"/>
    </location>
</feature>
<keyword evidence="4" id="KW-1185">Reference proteome</keyword>
<dbReference type="SUPFAM" id="SSF49764">
    <property type="entry name" value="HSP20-like chaperones"/>
    <property type="match status" value="1"/>
</dbReference>
<dbReference type="Proteomes" id="UP000284706">
    <property type="component" value="Unassembled WGS sequence"/>
</dbReference>
<dbReference type="STRING" id="231916.A0A409VC08"/>
<proteinExistence type="predicted"/>
<evidence type="ECO:0000313" key="3">
    <source>
        <dbReference type="EMBL" id="PPQ64566.1"/>
    </source>
</evidence>
<evidence type="ECO:0000259" key="2">
    <source>
        <dbReference type="Pfam" id="PF00011"/>
    </source>
</evidence>
<dbReference type="OrthoDB" id="1431247at2759"/>
<gene>
    <name evidence="3" type="ORF">CVT26_001964</name>
</gene>
<dbReference type="Pfam" id="PF00011">
    <property type="entry name" value="HSP20"/>
    <property type="match status" value="1"/>
</dbReference>
<organism evidence="3 4">
    <name type="scientific">Gymnopilus dilepis</name>
    <dbReference type="NCBI Taxonomy" id="231916"/>
    <lineage>
        <taxon>Eukaryota</taxon>
        <taxon>Fungi</taxon>
        <taxon>Dikarya</taxon>
        <taxon>Basidiomycota</taxon>
        <taxon>Agaricomycotina</taxon>
        <taxon>Agaricomycetes</taxon>
        <taxon>Agaricomycetidae</taxon>
        <taxon>Agaricales</taxon>
        <taxon>Agaricineae</taxon>
        <taxon>Hymenogastraceae</taxon>
        <taxon>Gymnopilus</taxon>
    </lineage>
</organism>
<reference evidence="3 4" key="1">
    <citation type="journal article" date="2018" name="Evol. Lett.">
        <title>Horizontal gene cluster transfer increased hallucinogenic mushroom diversity.</title>
        <authorList>
            <person name="Reynolds H.T."/>
            <person name="Vijayakumar V."/>
            <person name="Gluck-Thaler E."/>
            <person name="Korotkin H.B."/>
            <person name="Matheny P.B."/>
            <person name="Slot J.C."/>
        </authorList>
    </citation>
    <scope>NUCLEOTIDE SEQUENCE [LARGE SCALE GENOMIC DNA]</scope>
    <source>
        <strain evidence="3 4">SRW20</strain>
    </source>
</reference>
<evidence type="ECO:0000313" key="4">
    <source>
        <dbReference type="Proteomes" id="UP000284706"/>
    </source>
</evidence>